<organism evidence="2 3">
    <name type="scientific">Humidesulfovibrio mexicanus</name>
    <dbReference type="NCBI Taxonomy" id="147047"/>
    <lineage>
        <taxon>Bacteria</taxon>
        <taxon>Pseudomonadati</taxon>
        <taxon>Thermodesulfobacteriota</taxon>
        <taxon>Desulfovibrionia</taxon>
        <taxon>Desulfovibrionales</taxon>
        <taxon>Desulfovibrionaceae</taxon>
        <taxon>Humidesulfovibrio</taxon>
    </lineage>
</organism>
<dbReference type="InterPro" id="IPR001387">
    <property type="entry name" value="Cro/C1-type_HTH"/>
</dbReference>
<dbReference type="SMART" id="SM00530">
    <property type="entry name" value="HTH_XRE"/>
    <property type="match status" value="1"/>
</dbReference>
<dbReference type="CDD" id="cd00093">
    <property type="entry name" value="HTH_XRE"/>
    <property type="match status" value="1"/>
</dbReference>
<dbReference type="RefSeq" id="WP_089274351.1">
    <property type="nucleotide sequence ID" value="NZ_FZOC01000004.1"/>
</dbReference>
<accession>A0A239APB7</accession>
<evidence type="ECO:0000313" key="3">
    <source>
        <dbReference type="Proteomes" id="UP000198324"/>
    </source>
</evidence>
<evidence type="ECO:0000313" key="2">
    <source>
        <dbReference type="EMBL" id="SNR97389.1"/>
    </source>
</evidence>
<dbReference type="InterPro" id="IPR010982">
    <property type="entry name" value="Lambda_DNA-bd_dom_sf"/>
</dbReference>
<keyword evidence="3" id="KW-1185">Reference proteome</keyword>
<dbReference type="EMBL" id="FZOC01000004">
    <property type="protein sequence ID" value="SNR97389.1"/>
    <property type="molecule type" value="Genomic_DNA"/>
</dbReference>
<dbReference type="PROSITE" id="PS50943">
    <property type="entry name" value="HTH_CROC1"/>
    <property type="match status" value="1"/>
</dbReference>
<dbReference type="Pfam" id="PF01381">
    <property type="entry name" value="HTH_3"/>
    <property type="match status" value="1"/>
</dbReference>
<dbReference type="AlphaFoldDB" id="A0A239APB7"/>
<dbReference type="Proteomes" id="UP000198324">
    <property type="component" value="Unassembled WGS sequence"/>
</dbReference>
<feature type="domain" description="HTH cro/C1-type" evidence="1">
    <location>
        <begin position="64"/>
        <end position="114"/>
    </location>
</feature>
<dbReference type="Gene3D" id="1.10.260.40">
    <property type="entry name" value="lambda repressor-like DNA-binding domains"/>
    <property type="match status" value="1"/>
</dbReference>
<reference evidence="2 3" key="1">
    <citation type="submission" date="2017-06" db="EMBL/GenBank/DDBJ databases">
        <authorList>
            <person name="Kim H.J."/>
            <person name="Triplett B.A."/>
        </authorList>
    </citation>
    <scope>NUCLEOTIDE SEQUENCE [LARGE SCALE GENOMIC DNA]</scope>
    <source>
        <strain evidence="2 3">DSM 13116</strain>
    </source>
</reference>
<gene>
    <name evidence="2" type="ORF">SAMN04488503_2127</name>
</gene>
<sequence>MLERTKARPIENVELRFVVPASKADAVRKAVAPFLEEETSAVPWREALGIDDADLPGEMVRGGRVKEGLTQAQLAALVGIPQRHVSEIEHGKRPIGKEMAKRLGKALGVSYKVFL</sequence>
<dbReference type="OrthoDB" id="9807711at2"/>
<proteinExistence type="predicted"/>
<evidence type="ECO:0000259" key="1">
    <source>
        <dbReference type="PROSITE" id="PS50943"/>
    </source>
</evidence>
<name>A0A239APB7_9BACT</name>
<dbReference type="GO" id="GO:0003677">
    <property type="term" value="F:DNA binding"/>
    <property type="evidence" value="ECO:0007669"/>
    <property type="project" value="InterPro"/>
</dbReference>
<protein>
    <submittedName>
        <fullName evidence="2">Helix-turn-helix</fullName>
    </submittedName>
</protein>
<dbReference type="SUPFAM" id="SSF47413">
    <property type="entry name" value="lambda repressor-like DNA-binding domains"/>
    <property type="match status" value="1"/>
</dbReference>